<dbReference type="GO" id="GO:0080030">
    <property type="term" value="F:methyl indole-3-acetate esterase activity"/>
    <property type="evidence" value="ECO:0007669"/>
    <property type="project" value="TreeGrafter"/>
</dbReference>
<organism evidence="2 3">
    <name type="scientific">Streptomyces noursei</name>
    <name type="common">Streptomyces albulus</name>
    <dbReference type="NCBI Taxonomy" id="1971"/>
    <lineage>
        <taxon>Bacteria</taxon>
        <taxon>Bacillati</taxon>
        <taxon>Actinomycetota</taxon>
        <taxon>Actinomycetes</taxon>
        <taxon>Kitasatosporales</taxon>
        <taxon>Streptomycetaceae</taxon>
        <taxon>Streptomyces</taxon>
    </lineage>
</organism>
<dbReference type="PANTHER" id="PTHR10992:SF1086">
    <property type="entry name" value="AB HYDROLASE-1 DOMAIN-CONTAINING PROTEIN"/>
    <property type="match status" value="1"/>
</dbReference>
<feature type="domain" description="AB hydrolase-1" evidence="1">
    <location>
        <begin position="4"/>
        <end position="243"/>
    </location>
</feature>
<reference evidence="3" key="1">
    <citation type="submission" date="2015-09" db="EMBL/GenBank/DDBJ databases">
        <authorList>
            <person name="Graham D.E."/>
            <person name="Mahan K.M."/>
            <person name="Klingeman D.M."/>
            <person name="Fida T."/>
            <person name="Giannone R.J."/>
            <person name="Hettich R.L."/>
            <person name="Parry R.J."/>
            <person name="Spain J.C."/>
        </authorList>
    </citation>
    <scope>NUCLEOTIDE SEQUENCE [LARGE SCALE GENOMIC DNA]</scope>
    <source>
        <strain evidence="3">JCM 4701</strain>
    </source>
</reference>
<dbReference type="AlphaFoldDB" id="A0A2N8PJA6"/>
<comment type="caution">
    <text evidence="2">The sequence shown here is derived from an EMBL/GenBank/DDBJ whole genome shotgun (WGS) entry which is preliminary data.</text>
</comment>
<dbReference type="SUPFAM" id="SSF53474">
    <property type="entry name" value="alpha/beta-Hydrolases"/>
    <property type="match status" value="1"/>
</dbReference>
<evidence type="ECO:0000259" key="1">
    <source>
        <dbReference type="Pfam" id="PF12697"/>
    </source>
</evidence>
<protein>
    <recommendedName>
        <fullName evidence="1">AB hydrolase-1 domain-containing protein</fullName>
    </recommendedName>
</protein>
<proteinExistence type="predicted"/>
<name>A0A2N8PJA6_STRNR</name>
<dbReference type="Gene3D" id="3.40.50.1820">
    <property type="entry name" value="alpha/beta hydrolase"/>
    <property type="match status" value="1"/>
</dbReference>
<dbReference type="InterPro" id="IPR029058">
    <property type="entry name" value="AB_hydrolase_fold"/>
</dbReference>
<dbReference type="GO" id="GO:0080032">
    <property type="term" value="F:methyl jasmonate esterase activity"/>
    <property type="evidence" value="ECO:0007669"/>
    <property type="project" value="TreeGrafter"/>
</dbReference>
<dbReference type="RefSeq" id="WP_073448201.1">
    <property type="nucleotide sequence ID" value="NZ_LJSN01000002.1"/>
</dbReference>
<gene>
    <name evidence="2" type="ORF">AOB60_10060</name>
</gene>
<dbReference type="PANTHER" id="PTHR10992">
    <property type="entry name" value="METHYLESTERASE FAMILY MEMBER"/>
    <property type="match status" value="1"/>
</dbReference>
<dbReference type="Proteomes" id="UP000236047">
    <property type="component" value="Unassembled WGS sequence"/>
</dbReference>
<dbReference type="EMBL" id="LJSN01000002">
    <property type="protein sequence ID" value="PNE41068.1"/>
    <property type="molecule type" value="Genomic_DNA"/>
</dbReference>
<keyword evidence="3" id="KW-1185">Reference proteome</keyword>
<evidence type="ECO:0000313" key="2">
    <source>
        <dbReference type="EMBL" id="PNE41068.1"/>
    </source>
</evidence>
<accession>A0A2N8PJA6</accession>
<dbReference type="InterPro" id="IPR045889">
    <property type="entry name" value="MES/HNL"/>
</dbReference>
<dbReference type="InterPro" id="IPR000073">
    <property type="entry name" value="AB_hydrolase_1"/>
</dbReference>
<sequence length="258" mass="27452">MTAFVLVSGGYTGGWIWREVAALLRERGHTPLPVTLTGMGDRRHLAGPDTDLETHIEDLVQVLEHEDVRDAVLVGHCYGLLPVLGAADRRADRVGSLVYLDTGMPQDGDAGVDVMPDPAVRDRLLGRATECGGGRFLPPPPLEDEEVWGDLTGVAPADRVRMERLAAPQPLGTLTRPLRLTGAAAALPSTGVFCTANGPGIAVLEALLATGDPRYAVLAEPRVGYFDLETGHYPMLSRPGELTDVLIRAAAGEGRRLG</sequence>
<dbReference type="Pfam" id="PF12697">
    <property type="entry name" value="Abhydrolase_6"/>
    <property type="match status" value="1"/>
</dbReference>
<evidence type="ECO:0000313" key="3">
    <source>
        <dbReference type="Proteomes" id="UP000236047"/>
    </source>
</evidence>